<gene>
    <name evidence="6" type="primary">rsmI</name>
    <name evidence="8" type="ORF">AUJ35_01395</name>
</gene>
<feature type="domain" description="Tetrapyrrole methylase" evidence="7">
    <location>
        <begin position="3"/>
        <end position="203"/>
    </location>
</feature>
<dbReference type="AlphaFoldDB" id="A0A1J4T7V4"/>
<keyword evidence="2 6" id="KW-0698">rRNA processing</keyword>
<dbReference type="Pfam" id="PF00590">
    <property type="entry name" value="TP_methylase"/>
    <property type="match status" value="1"/>
</dbReference>
<accession>A0A1J4T7V4</accession>
<sequence length="226" mass="25066">MPLYIVATPIGNLEDITWRALRILKEADLILSEDTRVTQKILQHYEIKVPLLSYHHHSGITKVNHIIELLKEAKKIALVSDAGTPGISDPGGELVHQVLAAIPDIQIEAIPGPSAVAAALSISGMPTDKFLFLGFPPHKKGRQTFLAKIKASEYPVVVYESKHRIIKFLEELTTVINPEAELMVGRELTKMHETAYRGSVQKILAEIKADTNAQRGEFVVIIKNKK</sequence>
<dbReference type="EMBL" id="MNUV01000024">
    <property type="protein sequence ID" value="OIO07850.1"/>
    <property type="molecule type" value="Genomic_DNA"/>
</dbReference>
<dbReference type="InterPro" id="IPR014777">
    <property type="entry name" value="4pyrrole_Mease_sub1"/>
</dbReference>
<comment type="caution">
    <text evidence="8">The sequence shown here is derived from an EMBL/GenBank/DDBJ whole genome shotgun (WGS) entry which is preliminary data.</text>
</comment>
<dbReference type="Gene3D" id="3.40.1010.10">
    <property type="entry name" value="Cobalt-precorrin-4 Transmethylase, Domain 1"/>
    <property type="match status" value="1"/>
</dbReference>
<dbReference type="PANTHER" id="PTHR46111">
    <property type="entry name" value="RIBOSOMAL RNA SMALL SUBUNIT METHYLTRANSFERASE I"/>
    <property type="match status" value="1"/>
</dbReference>
<dbReference type="GO" id="GO:0005737">
    <property type="term" value="C:cytoplasm"/>
    <property type="evidence" value="ECO:0007669"/>
    <property type="project" value="UniProtKB-SubCell"/>
</dbReference>
<comment type="function">
    <text evidence="6">Catalyzes the 2'-O-methylation of the ribose of cytidine 1402 (C1402) in 16S rRNA.</text>
</comment>
<evidence type="ECO:0000256" key="6">
    <source>
        <dbReference type="HAMAP-Rule" id="MF_01877"/>
    </source>
</evidence>
<protein>
    <recommendedName>
        <fullName evidence="6">Ribosomal RNA small subunit methyltransferase I</fullName>
        <ecNumber evidence="6">2.1.1.198</ecNumber>
    </recommendedName>
    <alternativeName>
        <fullName evidence="6">16S rRNA 2'-O-ribose C1402 methyltransferase</fullName>
    </alternativeName>
    <alternativeName>
        <fullName evidence="6">rRNA (cytidine-2'-O-)-methyltransferase RsmI</fullName>
    </alternativeName>
</protein>
<dbReference type="InterPro" id="IPR035996">
    <property type="entry name" value="4pyrrol_Methylase_sf"/>
</dbReference>
<dbReference type="FunFam" id="3.40.1010.10:FF:000007">
    <property type="entry name" value="Ribosomal RNA small subunit methyltransferase I"/>
    <property type="match status" value="1"/>
</dbReference>
<evidence type="ECO:0000259" key="7">
    <source>
        <dbReference type="Pfam" id="PF00590"/>
    </source>
</evidence>
<reference evidence="8 9" key="1">
    <citation type="journal article" date="2016" name="Environ. Microbiol.">
        <title>Genomic resolution of a cold subsurface aquifer community provides metabolic insights for novel microbes adapted to high CO concentrations.</title>
        <authorList>
            <person name="Probst A.J."/>
            <person name="Castelle C.J."/>
            <person name="Singh A."/>
            <person name="Brown C.T."/>
            <person name="Anantharaman K."/>
            <person name="Sharon I."/>
            <person name="Hug L.A."/>
            <person name="Burstein D."/>
            <person name="Emerson J.B."/>
            <person name="Thomas B.C."/>
            <person name="Banfield J.F."/>
        </authorList>
    </citation>
    <scope>NUCLEOTIDE SEQUENCE [LARGE SCALE GENOMIC DNA]</scope>
    <source>
        <strain evidence="8">CG1_02_41_21</strain>
    </source>
</reference>
<evidence type="ECO:0000256" key="2">
    <source>
        <dbReference type="ARBA" id="ARBA00022552"/>
    </source>
</evidence>
<comment type="similarity">
    <text evidence="6">Belongs to the methyltransferase superfamily. RsmI family.</text>
</comment>
<comment type="subcellular location">
    <subcellularLocation>
        <location evidence="6">Cytoplasm</location>
    </subcellularLocation>
</comment>
<keyword evidence="5 6" id="KW-0949">S-adenosyl-L-methionine</keyword>
<dbReference type="InterPro" id="IPR014776">
    <property type="entry name" value="4pyrrole_Mease_sub2"/>
</dbReference>
<dbReference type="InterPro" id="IPR000878">
    <property type="entry name" value="4pyrrol_Mease"/>
</dbReference>
<organism evidence="8 9">
    <name type="scientific">Candidatus Falkowbacteria bacterium CG1_02_41_21</name>
    <dbReference type="NCBI Taxonomy" id="1805147"/>
    <lineage>
        <taxon>Bacteria</taxon>
        <taxon>Candidatus Falkowiibacteriota</taxon>
    </lineage>
</organism>
<keyword evidence="1 6" id="KW-0963">Cytoplasm</keyword>
<evidence type="ECO:0000256" key="5">
    <source>
        <dbReference type="ARBA" id="ARBA00022691"/>
    </source>
</evidence>
<evidence type="ECO:0000256" key="4">
    <source>
        <dbReference type="ARBA" id="ARBA00022679"/>
    </source>
</evidence>
<dbReference type="Gene3D" id="3.30.950.10">
    <property type="entry name" value="Methyltransferase, Cobalt-precorrin-4 Transmethylase, Domain 2"/>
    <property type="match status" value="1"/>
</dbReference>
<evidence type="ECO:0000256" key="3">
    <source>
        <dbReference type="ARBA" id="ARBA00022603"/>
    </source>
</evidence>
<name>A0A1J4T7V4_9BACT</name>
<proteinExistence type="inferred from homology"/>
<dbReference type="FunFam" id="3.30.950.10:FF:000002">
    <property type="entry name" value="Ribosomal RNA small subunit methyltransferase I"/>
    <property type="match status" value="1"/>
</dbReference>
<keyword evidence="3 6" id="KW-0489">Methyltransferase</keyword>
<dbReference type="InterPro" id="IPR008189">
    <property type="entry name" value="rRNA_ssu_MeTfrase_I"/>
</dbReference>
<keyword evidence="4 6" id="KW-0808">Transferase</keyword>
<evidence type="ECO:0000256" key="1">
    <source>
        <dbReference type="ARBA" id="ARBA00022490"/>
    </source>
</evidence>
<dbReference type="SUPFAM" id="SSF53790">
    <property type="entry name" value="Tetrapyrrole methylase"/>
    <property type="match status" value="1"/>
</dbReference>
<comment type="catalytic activity">
    <reaction evidence="6">
        <text>cytidine(1402) in 16S rRNA + S-adenosyl-L-methionine = 2'-O-methylcytidine(1402) in 16S rRNA + S-adenosyl-L-homocysteine + H(+)</text>
        <dbReference type="Rhea" id="RHEA:42924"/>
        <dbReference type="Rhea" id="RHEA-COMP:10285"/>
        <dbReference type="Rhea" id="RHEA-COMP:10286"/>
        <dbReference type="ChEBI" id="CHEBI:15378"/>
        <dbReference type="ChEBI" id="CHEBI:57856"/>
        <dbReference type="ChEBI" id="CHEBI:59789"/>
        <dbReference type="ChEBI" id="CHEBI:74495"/>
        <dbReference type="ChEBI" id="CHEBI:82748"/>
        <dbReference type="EC" id="2.1.1.198"/>
    </reaction>
</comment>
<dbReference type="CDD" id="cd11648">
    <property type="entry name" value="RsmI"/>
    <property type="match status" value="1"/>
</dbReference>
<dbReference type="GO" id="GO:0070677">
    <property type="term" value="F:rRNA (cytosine-2'-O-)-methyltransferase activity"/>
    <property type="evidence" value="ECO:0007669"/>
    <property type="project" value="UniProtKB-UniRule"/>
</dbReference>
<dbReference type="PIRSF" id="PIRSF005917">
    <property type="entry name" value="MTase_YraL"/>
    <property type="match status" value="1"/>
</dbReference>
<dbReference type="Proteomes" id="UP000182860">
    <property type="component" value="Unassembled WGS sequence"/>
</dbReference>
<dbReference type="NCBIfam" id="TIGR00096">
    <property type="entry name" value="16S rRNA (cytidine(1402)-2'-O)-methyltransferase"/>
    <property type="match status" value="1"/>
</dbReference>
<evidence type="ECO:0000313" key="9">
    <source>
        <dbReference type="Proteomes" id="UP000182860"/>
    </source>
</evidence>
<dbReference type="EC" id="2.1.1.198" evidence="6"/>
<dbReference type="HAMAP" id="MF_01877">
    <property type="entry name" value="16SrRNA_methyltr_I"/>
    <property type="match status" value="1"/>
</dbReference>
<dbReference type="PANTHER" id="PTHR46111:SF1">
    <property type="entry name" value="RIBOSOMAL RNA SMALL SUBUNIT METHYLTRANSFERASE I"/>
    <property type="match status" value="1"/>
</dbReference>
<evidence type="ECO:0000313" key="8">
    <source>
        <dbReference type="EMBL" id="OIO07850.1"/>
    </source>
</evidence>
<dbReference type="PROSITE" id="PS01296">
    <property type="entry name" value="RSMI"/>
    <property type="match status" value="1"/>
</dbReference>
<dbReference type="InterPro" id="IPR018063">
    <property type="entry name" value="SAM_MeTrfase_RsmI_CS"/>
</dbReference>